<sequence>MIRLAQSEQAVWDAFFVSIAGQLLQSDAKRGAEYIAERAAEIADEMLLERRERCIERRVAPVDWLGPARSQ</sequence>
<name>A0A2T4FVY3_9PSED</name>
<reference evidence="1 3" key="1">
    <citation type="submission" date="2016-06" db="EMBL/GenBank/DDBJ databases">
        <title>Draft genome sequence of Pseudomonas sp. S1E40, a novel strain antagonistic activity to fungal plant pathogen.</title>
        <authorList>
            <person name="Tambong J.T."/>
            <person name="Tchagang C."/>
            <person name="Xu R."/>
        </authorList>
    </citation>
    <scope>NUCLEOTIDE SEQUENCE [LARGE SCALE GENOMIC DNA]</scope>
    <source>
        <strain evidence="1 3">S1E40</strain>
    </source>
</reference>
<evidence type="ECO:0000313" key="4">
    <source>
        <dbReference type="Proteomes" id="UP000240571"/>
    </source>
</evidence>
<proteinExistence type="predicted"/>
<accession>A0A2T4FVY3</accession>
<dbReference type="EMBL" id="PYWW01000041">
    <property type="protein sequence ID" value="PTC27525.1"/>
    <property type="molecule type" value="Genomic_DNA"/>
</dbReference>
<reference evidence="2 4" key="2">
    <citation type="submission" date="2018-03" db="EMBL/GenBank/DDBJ databases">
        <title>Diversity of bacteria associated with corn roots inoculated with woodland soils in Canada, and Description of Pseudomonas aylmerense sp. nov.</title>
        <authorList>
            <person name="Tambong J.T."/>
            <person name="Xu R."/>
            <person name="Tchagang C."/>
        </authorList>
    </citation>
    <scope>NUCLEOTIDE SEQUENCE [LARGE SCALE GENOMIC DNA]</scope>
    <source>
        <strain evidence="2 4">S1E44</strain>
    </source>
</reference>
<organism evidence="2 4">
    <name type="scientific">Pseudomonas aylmerensis</name>
    <dbReference type="NCBI Taxonomy" id="1869229"/>
    <lineage>
        <taxon>Bacteria</taxon>
        <taxon>Pseudomonadati</taxon>
        <taxon>Pseudomonadota</taxon>
        <taxon>Gammaproteobacteria</taxon>
        <taxon>Pseudomonadales</taxon>
        <taxon>Pseudomonadaceae</taxon>
        <taxon>Pseudomonas</taxon>
    </lineage>
</organism>
<dbReference type="OrthoDB" id="7012194at2"/>
<evidence type="ECO:0000313" key="1">
    <source>
        <dbReference type="EMBL" id="OCW18681.1"/>
    </source>
</evidence>
<dbReference type="EMBL" id="MAUE01000048">
    <property type="protein sequence ID" value="OCW18681.1"/>
    <property type="molecule type" value="Genomic_DNA"/>
</dbReference>
<dbReference type="Proteomes" id="UP000240571">
    <property type="component" value="Unassembled WGS sequence"/>
</dbReference>
<dbReference type="Proteomes" id="UP000095081">
    <property type="component" value="Unassembled WGS sequence"/>
</dbReference>
<protein>
    <submittedName>
        <fullName evidence="2">Uncharacterized protein</fullName>
    </submittedName>
</protein>
<comment type="caution">
    <text evidence="2">The sequence shown here is derived from an EMBL/GenBank/DDBJ whole genome shotgun (WGS) entry which is preliminary data.</text>
</comment>
<gene>
    <name evidence="1" type="ORF">BBG20_30410</name>
    <name evidence="2" type="ORF">C9382_16530</name>
</gene>
<evidence type="ECO:0000313" key="3">
    <source>
        <dbReference type="Proteomes" id="UP000095081"/>
    </source>
</evidence>
<keyword evidence="3" id="KW-1185">Reference proteome</keyword>
<dbReference type="RefSeq" id="WP_065910332.1">
    <property type="nucleotide sequence ID" value="NZ_MAUE01000048.1"/>
</dbReference>
<dbReference type="AlphaFoldDB" id="A0A2T4FVY3"/>
<evidence type="ECO:0000313" key="2">
    <source>
        <dbReference type="EMBL" id="PTC27525.1"/>
    </source>
</evidence>